<proteinExistence type="predicted"/>
<reference evidence="1" key="1">
    <citation type="submission" date="2022-03" db="EMBL/GenBank/DDBJ databases">
        <authorList>
            <person name="Sayadi A."/>
        </authorList>
    </citation>
    <scope>NUCLEOTIDE SEQUENCE</scope>
</reference>
<gene>
    <name evidence="1" type="ORF">ACAOBT_LOCUS32154</name>
</gene>
<evidence type="ECO:0000313" key="1">
    <source>
        <dbReference type="EMBL" id="CAH2011392.1"/>
    </source>
</evidence>
<organism evidence="1 2">
    <name type="scientific">Acanthoscelides obtectus</name>
    <name type="common">Bean weevil</name>
    <name type="synonym">Bruchus obtectus</name>
    <dbReference type="NCBI Taxonomy" id="200917"/>
    <lineage>
        <taxon>Eukaryota</taxon>
        <taxon>Metazoa</taxon>
        <taxon>Ecdysozoa</taxon>
        <taxon>Arthropoda</taxon>
        <taxon>Hexapoda</taxon>
        <taxon>Insecta</taxon>
        <taxon>Pterygota</taxon>
        <taxon>Neoptera</taxon>
        <taxon>Endopterygota</taxon>
        <taxon>Coleoptera</taxon>
        <taxon>Polyphaga</taxon>
        <taxon>Cucujiformia</taxon>
        <taxon>Chrysomeloidea</taxon>
        <taxon>Chrysomelidae</taxon>
        <taxon>Bruchinae</taxon>
        <taxon>Bruchini</taxon>
        <taxon>Acanthoscelides</taxon>
    </lineage>
</organism>
<comment type="caution">
    <text evidence="1">The sequence shown here is derived from an EMBL/GenBank/DDBJ whole genome shotgun (WGS) entry which is preliminary data.</text>
</comment>
<name>A0A9P0MFA8_ACAOB</name>
<protein>
    <submittedName>
        <fullName evidence="1">Uncharacterized protein</fullName>
    </submittedName>
</protein>
<accession>A0A9P0MFA8</accession>
<sequence>MKEVLRTFVTVVPK</sequence>
<dbReference type="Proteomes" id="UP001152888">
    <property type="component" value="Unassembled WGS sequence"/>
</dbReference>
<dbReference type="EMBL" id="CAKOFQ010008068">
    <property type="protein sequence ID" value="CAH2011392.1"/>
    <property type="molecule type" value="Genomic_DNA"/>
</dbReference>
<keyword evidence="2" id="KW-1185">Reference proteome</keyword>
<evidence type="ECO:0000313" key="2">
    <source>
        <dbReference type="Proteomes" id="UP001152888"/>
    </source>
</evidence>